<gene>
    <name evidence="1" type="ORF">FNV43_RR26568</name>
</gene>
<sequence length="91" mass="10425">MPDKFGREYPYIYEGNPPAKLADADYHFLRISYITRGSPGQFGDACDKFGEVSRRIIQGAGDIAHLGHIRHKWHFKLSLIKFLKGIDQFEA</sequence>
<comment type="caution">
    <text evidence="1">The sequence shown here is derived from an EMBL/GenBank/DDBJ whole genome shotgun (WGS) entry which is preliminary data.</text>
</comment>
<organism evidence="1 2">
    <name type="scientific">Rhamnella rubrinervis</name>
    <dbReference type="NCBI Taxonomy" id="2594499"/>
    <lineage>
        <taxon>Eukaryota</taxon>
        <taxon>Viridiplantae</taxon>
        <taxon>Streptophyta</taxon>
        <taxon>Embryophyta</taxon>
        <taxon>Tracheophyta</taxon>
        <taxon>Spermatophyta</taxon>
        <taxon>Magnoliopsida</taxon>
        <taxon>eudicotyledons</taxon>
        <taxon>Gunneridae</taxon>
        <taxon>Pentapetalae</taxon>
        <taxon>rosids</taxon>
        <taxon>fabids</taxon>
        <taxon>Rosales</taxon>
        <taxon>Rhamnaceae</taxon>
        <taxon>rhamnoid group</taxon>
        <taxon>Rhamneae</taxon>
        <taxon>Rhamnella</taxon>
    </lineage>
</organism>
<dbReference type="AlphaFoldDB" id="A0A8K0GJR8"/>
<dbReference type="Proteomes" id="UP000796880">
    <property type="component" value="Unassembled WGS sequence"/>
</dbReference>
<keyword evidence="2" id="KW-1185">Reference proteome</keyword>
<accession>A0A8K0GJR8</accession>
<dbReference type="EMBL" id="VOIH02000012">
    <property type="protein sequence ID" value="KAF3431832.1"/>
    <property type="molecule type" value="Genomic_DNA"/>
</dbReference>
<protein>
    <submittedName>
        <fullName evidence="1">Uncharacterized protein</fullName>
    </submittedName>
</protein>
<name>A0A8K0GJR8_9ROSA</name>
<reference evidence="1" key="1">
    <citation type="submission" date="2020-03" db="EMBL/GenBank/DDBJ databases">
        <title>A high-quality chromosome-level genome assembly of a woody plant with both climbing and erect habits, Rhamnella rubrinervis.</title>
        <authorList>
            <person name="Lu Z."/>
            <person name="Yang Y."/>
            <person name="Zhu X."/>
            <person name="Sun Y."/>
        </authorList>
    </citation>
    <scope>NUCLEOTIDE SEQUENCE</scope>
    <source>
        <strain evidence="1">BYM</strain>
        <tissue evidence="1">Leaf</tissue>
    </source>
</reference>
<proteinExistence type="predicted"/>
<evidence type="ECO:0000313" key="2">
    <source>
        <dbReference type="Proteomes" id="UP000796880"/>
    </source>
</evidence>
<evidence type="ECO:0000313" key="1">
    <source>
        <dbReference type="EMBL" id="KAF3431832.1"/>
    </source>
</evidence>